<feature type="transmembrane region" description="Helical" evidence="1">
    <location>
        <begin position="71"/>
        <end position="89"/>
    </location>
</feature>
<evidence type="ECO:0000313" key="2">
    <source>
        <dbReference type="EMBL" id="KAG8463358.1"/>
    </source>
</evidence>
<gene>
    <name evidence="2" type="ORF">KFE25_004869</name>
</gene>
<feature type="transmembrane region" description="Helical" evidence="1">
    <location>
        <begin position="133"/>
        <end position="154"/>
    </location>
</feature>
<dbReference type="Proteomes" id="UP000751190">
    <property type="component" value="Unassembled WGS sequence"/>
</dbReference>
<keyword evidence="1" id="KW-0812">Transmembrane</keyword>
<evidence type="ECO:0000256" key="1">
    <source>
        <dbReference type="SAM" id="Phobius"/>
    </source>
</evidence>
<reference evidence="2" key="1">
    <citation type="submission" date="2021-05" db="EMBL/GenBank/DDBJ databases">
        <title>The genome of the haptophyte Pavlova lutheri (Diacronema luteri, Pavlovales) - a model for lipid biosynthesis in eukaryotic algae.</title>
        <authorList>
            <person name="Hulatt C.J."/>
            <person name="Posewitz M.C."/>
        </authorList>
    </citation>
    <scope>NUCLEOTIDE SEQUENCE</scope>
    <source>
        <strain evidence="2">NIVA-4/92</strain>
    </source>
</reference>
<dbReference type="OMA" id="VSWRTHE"/>
<protein>
    <recommendedName>
        <fullName evidence="4">Ion channel</fullName>
    </recommendedName>
</protein>
<dbReference type="EMBL" id="JAGTXO010000016">
    <property type="protein sequence ID" value="KAG8463358.1"/>
    <property type="molecule type" value="Genomic_DNA"/>
</dbReference>
<evidence type="ECO:0008006" key="4">
    <source>
        <dbReference type="Google" id="ProtNLM"/>
    </source>
</evidence>
<comment type="caution">
    <text evidence="2">The sequence shown here is derived from an EMBL/GenBank/DDBJ whole genome shotgun (WGS) entry which is preliminary data.</text>
</comment>
<keyword evidence="3" id="KW-1185">Reference proteome</keyword>
<accession>A0A8J6CDB2</accession>
<keyword evidence="1" id="KW-1133">Transmembrane helix</keyword>
<dbReference type="GO" id="GO:0006811">
    <property type="term" value="P:monoatomic ion transport"/>
    <property type="evidence" value="ECO:0007669"/>
    <property type="project" value="InterPro"/>
</dbReference>
<dbReference type="PANTHER" id="PTHR31563:SF10">
    <property type="entry name" value="ION CHANNEL POLLUX-RELATED"/>
    <property type="match status" value="1"/>
</dbReference>
<sequence>MGNAVPQLALPELNLSSTRQSREELSTGMSLDQLNLFAFKRPRAIGTHLLKPSKLWEITTAVFFGTSTGQYAFLSLIAVVLLIVGTFVWRLGSDGTTDFDTSLDHSIWLSYTTFIDTGTQTGVPAGESERTKFIVVVLSGLGFVFNLTFLSVVVDNVRTLLDRLYTRYSQLFAREHVVILGWTSKTLFLVDELISMFADNGGKGDIIIMGNTSRYEMLRSIELTFRRRNPPKPRGVRIRVWEGDSAEEDDLTRLSINTARFVVCLAESEDPRMADAQVLETLLSLQSLDDDDQVTGQMIAEVRTPDGRDVVNQLNKHTTRDVLAVQSAAALDKVLAFTALMPSVGESLVELISFERNNFFFEPADSRMVGKTFGNLVARFPYCVLCGVHSRPLGADGKTKGSEIVIAPSADRVIQPNDRILLVGVDSQSAIVVNESGVPGGRVKVSHRARHHLSRLVWALHVFRQRRRQARRLREKEDTRSRARPSVADGAIEGALEALRAAREFELRQTVLVIGWRSAREMADLVAVLSKMLLPGSEIHFLSAVDESVREAALRSEMDIFAALTDLAGGILNNAVSIEHHKGSPLSAEAYNRLPIDDAAVAIVFGDRAAAANAEELTSYSESAARLRDARTFHVTTLLRKKAPDLRIVPVYEDILTHRLITRDSPLVVNDGIGAGETAVLHRNSLETGLIAMQADDPTLVFVFSQLLALDAGERKIFSTSFEKAWLELGQLKLGQSVAELEPLSFYDVSLAIHARQGHVVLGYRSAEEGEMIVNPEKKEAPRKWSAYDELVMLRAQGAVHEGRAARKSFAGTRG</sequence>
<dbReference type="Gene3D" id="3.40.50.720">
    <property type="entry name" value="NAD(P)-binding Rossmann-like Domain"/>
    <property type="match status" value="1"/>
</dbReference>
<organism evidence="2 3">
    <name type="scientific">Diacronema lutheri</name>
    <name type="common">Unicellular marine alga</name>
    <name type="synonym">Monochrysis lutheri</name>
    <dbReference type="NCBI Taxonomy" id="2081491"/>
    <lineage>
        <taxon>Eukaryota</taxon>
        <taxon>Haptista</taxon>
        <taxon>Haptophyta</taxon>
        <taxon>Pavlovophyceae</taxon>
        <taxon>Pavlovales</taxon>
        <taxon>Pavlovaceae</taxon>
        <taxon>Diacronema</taxon>
    </lineage>
</organism>
<dbReference type="InterPro" id="IPR044849">
    <property type="entry name" value="CASTOR/POLLUX/SYM8-like"/>
</dbReference>
<keyword evidence="1" id="KW-0472">Membrane</keyword>
<evidence type="ECO:0000313" key="3">
    <source>
        <dbReference type="Proteomes" id="UP000751190"/>
    </source>
</evidence>
<dbReference type="AlphaFoldDB" id="A0A8J6CDB2"/>
<name>A0A8J6CDB2_DIALT</name>
<dbReference type="OrthoDB" id="414047at2759"/>
<dbReference type="PANTHER" id="PTHR31563">
    <property type="entry name" value="ION CHANNEL POLLUX-RELATED"/>
    <property type="match status" value="1"/>
</dbReference>
<proteinExistence type="predicted"/>